<feature type="transmembrane region" description="Helical" evidence="6">
    <location>
        <begin position="196"/>
        <end position="217"/>
    </location>
</feature>
<gene>
    <name evidence="9" type="ORF">C8N29_11572</name>
</gene>
<dbReference type="PANTHER" id="PTHR45339:SF1">
    <property type="entry name" value="HYBRID SIGNAL TRANSDUCTION HISTIDINE KINASE J"/>
    <property type="match status" value="1"/>
</dbReference>
<feature type="transmembrane region" description="Helical" evidence="6">
    <location>
        <begin position="224"/>
        <end position="245"/>
    </location>
</feature>
<feature type="transmembrane region" description="Helical" evidence="6">
    <location>
        <begin position="344"/>
        <end position="364"/>
    </location>
</feature>
<dbReference type="Gene3D" id="3.30.565.10">
    <property type="entry name" value="Histidine kinase-like ATPase, C-terminal domain"/>
    <property type="match status" value="1"/>
</dbReference>
<sequence>MRYMLLPRMCEHRPNFLFVMLWLLLWLFGFSQSYAQQTLLINSDFSKVRLATYVDYVCDPSHTHTIDTIQQVKFHPLQRDEISFGFRQPSCWFRWQIQNQSSTHIDLVLSSNFNIFDTIEFYQPDGQHYKKQAIGDNVAYNTRLLETRTLAIPFAVPPEFNLTYYVRAETTGNYYLPLRLSSFPMFIKTDTREDTLIGICYGIVIGLCCYHFLLLILTKEKVQLIYIGYVLCTLLFFATEQGSLYQFWPTATTWNNYSVYSFSFLSLATGTLFARSYLNTKALPRLHKTLKWSAIILALFAFLHIWLPTPYIATANSLIGLLVIISLFLVGIKRWHDGLAQARLFILAWGLLLFIGAAMILMMHMGGSDIAHTLLGAQVAFAVQQILLSIALAQRLKTLQQERDYQEQEMLLARAESAAKTEFLARMSHEIRTPMNAVMGVTQLLESTDLNHSQRQYTQLLNSSGKLLLNIIDDILDYSKINSGNISLEATSFNLPKLISSVYDILSANTEAKPVQLLCEIDSDLPQWIESDPTRLRQILFNLLSNALKFTPKGTVKLQAKRVVQINIKTVQVQIIISDTGIGLTKHQIEHLFSAFHQADPSITRKYGGTGLGLAISKQLIELMGGSIHVQSKIGEGTSFILLLPCKLSTEILTMTNPILPALPWLELGKLRVLLTEDNAVNQLVLSSLIKQLGIDPILAHNGEEAFALISKQHDAFDVILMDCEMPILDGIAATRKIRAWEAENSLSPIPIIALTAHALPEYQAKCLAAGMSDYLTKPLMLNDLILKLIHLYQKSAQTPTNASSDILSTAPD</sequence>
<dbReference type="Gene3D" id="3.40.50.2300">
    <property type="match status" value="1"/>
</dbReference>
<dbReference type="InterPro" id="IPR036097">
    <property type="entry name" value="HisK_dim/P_sf"/>
</dbReference>
<dbReference type="InterPro" id="IPR004358">
    <property type="entry name" value="Sig_transdc_His_kin-like_C"/>
</dbReference>
<dbReference type="EC" id="2.7.13.3" evidence="2"/>
<dbReference type="InterPro" id="IPR001789">
    <property type="entry name" value="Sig_transdc_resp-reg_receiver"/>
</dbReference>
<dbReference type="PROSITE" id="PS50109">
    <property type="entry name" value="HIS_KIN"/>
    <property type="match status" value="1"/>
</dbReference>
<evidence type="ECO:0000313" key="9">
    <source>
        <dbReference type="EMBL" id="PTQ87987.1"/>
    </source>
</evidence>
<evidence type="ECO:0000259" key="8">
    <source>
        <dbReference type="PROSITE" id="PS50110"/>
    </source>
</evidence>
<evidence type="ECO:0000256" key="3">
    <source>
        <dbReference type="ARBA" id="ARBA00022553"/>
    </source>
</evidence>
<keyword evidence="6" id="KW-0472">Membrane</keyword>
<dbReference type="PANTHER" id="PTHR45339">
    <property type="entry name" value="HYBRID SIGNAL TRANSDUCTION HISTIDINE KINASE J"/>
    <property type="match status" value="1"/>
</dbReference>
<dbReference type="InterPro" id="IPR011622">
    <property type="entry name" value="7TMR_DISM_rcpt_extracell_dom2"/>
</dbReference>
<dbReference type="Pfam" id="PF00512">
    <property type="entry name" value="HisKA"/>
    <property type="match status" value="1"/>
</dbReference>
<dbReference type="CDD" id="cd17546">
    <property type="entry name" value="REC_hyHK_CKI1_RcsC-like"/>
    <property type="match status" value="1"/>
</dbReference>
<accession>A0A2T5IVS9</accession>
<dbReference type="Pfam" id="PF02518">
    <property type="entry name" value="HATPase_c"/>
    <property type="match status" value="1"/>
</dbReference>
<feature type="transmembrane region" description="Helical" evidence="6">
    <location>
        <begin position="313"/>
        <end position="332"/>
    </location>
</feature>
<reference evidence="9 10" key="1">
    <citation type="submission" date="2018-04" db="EMBL/GenBank/DDBJ databases">
        <title>Genomic Encyclopedia of Archaeal and Bacterial Type Strains, Phase II (KMG-II): from individual species to whole genera.</title>
        <authorList>
            <person name="Goeker M."/>
        </authorList>
    </citation>
    <scope>NUCLEOTIDE SEQUENCE [LARGE SCALE GENOMIC DNA]</scope>
    <source>
        <strain evidence="9 10">DSM 5822</strain>
    </source>
</reference>
<dbReference type="InterPro" id="IPR005467">
    <property type="entry name" value="His_kinase_dom"/>
</dbReference>
<evidence type="ECO:0000256" key="6">
    <source>
        <dbReference type="SAM" id="Phobius"/>
    </source>
</evidence>
<name>A0A2T5IVS9_9GAMM</name>
<keyword evidence="10" id="KW-1185">Reference proteome</keyword>
<dbReference type="CDD" id="cd00082">
    <property type="entry name" value="HisKA"/>
    <property type="match status" value="1"/>
</dbReference>
<feature type="transmembrane region" description="Helical" evidence="6">
    <location>
        <begin position="257"/>
        <end position="278"/>
    </location>
</feature>
<dbReference type="AlphaFoldDB" id="A0A2T5IVS9"/>
<keyword evidence="3 5" id="KW-0597">Phosphoprotein</keyword>
<dbReference type="InterPro" id="IPR011623">
    <property type="entry name" value="7TMR_DISM_rcpt_extracell_dom1"/>
</dbReference>
<dbReference type="Pfam" id="PF07695">
    <property type="entry name" value="7TMR-DISM_7TM"/>
    <property type="match status" value="1"/>
</dbReference>
<dbReference type="SUPFAM" id="SSF52172">
    <property type="entry name" value="CheY-like"/>
    <property type="match status" value="1"/>
</dbReference>
<feature type="modified residue" description="4-aspartylphosphate" evidence="5">
    <location>
        <position position="723"/>
    </location>
</feature>
<dbReference type="SUPFAM" id="SSF55874">
    <property type="entry name" value="ATPase domain of HSP90 chaperone/DNA topoisomerase II/histidine kinase"/>
    <property type="match status" value="1"/>
</dbReference>
<keyword evidence="6" id="KW-0812">Transmembrane</keyword>
<dbReference type="PRINTS" id="PR00344">
    <property type="entry name" value="BCTRLSENSOR"/>
</dbReference>
<protein>
    <recommendedName>
        <fullName evidence="2">histidine kinase</fullName>
        <ecNumber evidence="2">2.7.13.3</ecNumber>
    </recommendedName>
</protein>
<comment type="catalytic activity">
    <reaction evidence="1">
        <text>ATP + protein L-histidine = ADP + protein N-phospho-L-histidine.</text>
        <dbReference type="EC" id="2.7.13.3"/>
    </reaction>
</comment>
<dbReference type="InterPro" id="IPR003594">
    <property type="entry name" value="HATPase_dom"/>
</dbReference>
<feature type="domain" description="Response regulatory" evidence="8">
    <location>
        <begin position="672"/>
        <end position="793"/>
    </location>
</feature>
<evidence type="ECO:0000256" key="2">
    <source>
        <dbReference type="ARBA" id="ARBA00012438"/>
    </source>
</evidence>
<dbReference type="CDD" id="cd16922">
    <property type="entry name" value="HATPase_EvgS-ArcB-TorS-like"/>
    <property type="match status" value="1"/>
</dbReference>
<dbReference type="Proteomes" id="UP000244223">
    <property type="component" value="Unassembled WGS sequence"/>
</dbReference>
<keyword evidence="4" id="KW-0902">Two-component regulatory system</keyword>
<dbReference type="GO" id="GO:0000155">
    <property type="term" value="F:phosphorelay sensor kinase activity"/>
    <property type="evidence" value="ECO:0007669"/>
    <property type="project" value="InterPro"/>
</dbReference>
<proteinExistence type="predicted"/>
<evidence type="ECO:0000256" key="1">
    <source>
        <dbReference type="ARBA" id="ARBA00000085"/>
    </source>
</evidence>
<dbReference type="Gene3D" id="2.60.40.2380">
    <property type="match status" value="1"/>
</dbReference>
<dbReference type="EMBL" id="QAON01000015">
    <property type="protein sequence ID" value="PTQ87987.1"/>
    <property type="molecule type" value="Genomic_DNA"/>
</dbReference>
<evidence type="ECO:0000259" key="7">
    <source>
        <dbReference type="PROSITE" id="PS50109"/>
    </source>
</evidence>
<evidence type="ECO:0000256" key="5">
    <source>
        <dbReference type="PROSITE-ProRule" id="PRU00169"/>
    </source>
</evidence>
<dbReference type="SMART" id="SM00448">
    <property type="entry name" value="REC"/>
    <property type="match status" value="1"/>
</dbReference>
<feature type="transmembrane region" description="Helical" evidence="6">
    <location>
        <begin position="290"/>
        <end position="307"/>
    </location>
</feature>
<organism evidence="9 10">
    <name type="scientific">Agitococcus lubricus</name>
    <dbReference type="NCBI Taxonomy" id="1077255"/>
    <lineage>
        <taxon>Bacteria</taxon>
        <taxon>Pseudomonadati</taxon>
        <taxon>Pseudomonadota</taxon>
        <taxon>Gammaproteobacteria</taxon>
        <taxon>Moraxellales</taxon>
        <taxon>Moraxellaceae</taxon>
        <taxon>Agitococcus</taxon>
    </lineage>
</organism>
<dbReference type="Pfam" id="PF07696">
    <property type="entry name" value="7TMR-DISMED2"/>
    <property type="match status" value="1"/>
</dbReference>
<keyword evidence="6" id="KW-1133">Transmembrane helix</keyword>
<dbReference type="FunFam" id="3.30.565.10:FF:000010">
    <property type="entry name" value="Sensor histidine kinase RcsC"/>
    <property type="match status" value="1"/>
</dbReference>
<dbReference type="SMART" id="SM00387">
    <property type="entry name" value="HATPase_c"/>
    <property type="match status" value="1"/>
</dbReference>
<dbReference type="Pfam" id="PF00072">
    <property type="entry name" value="Response_reg"/>
    <property type="match status" value="1"/>
</dbReference>
<dbReference type="InterPro" id="IPR011006">
    <property type="entry name" value="CheY-like_superfamily"/>
</dbReference>
<dbReference type="PROSITE" id="PS50110">
    <property type="entry name" value="RESPONSE_REGULATORY"/>
    <property type="match status" value="1"/>
</dbReference>
<dbReference type="InterPro" id="IPR003661">
    <property type="entry name" value="HisK_dim/P_dom"/>
</dbReference>
<evidence type="ECO:0000313" key="10">
    <source>
        <dbReference type="Proteomes" id="UP000244223"/>
    </source>
</evidence>
<dbReference type="RefSeq" id="WP_170106994.1">
    <property type="nucleotide sequence ID" value="NZ_QAON01000015.1"/>
</dbReference>
<dbReference type="Gene3D" id="1.10.287.130">
    <property type="match status" value="1"/>
</dbReference>
<comment type="caution">
    <text evidence="9">The sequence shown here is derived from an EMBL/GenBank/DDBJ whole genome shotgun (WGS) entry which is preliminary data.</text>
</comment>
<evidence type="ECO:0000256" key="4">
    <source>
        <dbReference type="ARBA" id="ARBA00023012"/>
    </source>
</evidence>
<feature type="domain" description="Histidine kinase" evidence="7">
    <location>
        <begin position="426"/>
        <end position="648"/>
    </location>
</feature>
<dbReference type="SUPFAM" id="SSF47384">
    <property type="entry name" value="Homodimeric domain of signal transducing histidine kinase"/>
    <property type="match status" value="1"/>
</dbReference>
<dbReference type="InterPro" id="IPR036890">
    <property type="entry name" value="HATPase_C_sf"/>
</dbReference>
<dbReference type="SMART" id="SM00388">
    <property type="entry name" value="HisKA"/>
    <property type="match status" value="1"/>
</dbReference>